<reference evidence="1" key="1">
    <citation type="submission" date="2019-05" db="EMBL/GenBank/DDBJ databases">
        <authorList>
            <consortium name="Pathogen Informatics"/>
        </authorList>
    </citation>
    <scope>NUCLEOTIDE SEQUENCE [LARGE SCALE GENOMIC DNA]</scope>
    <source>
        <strain evidence="1">NCTC12965</strain>
    </source>
</reference>
<proteinExistence type="predicted"/>
<gene>
    <name evidence="1" type="ORF">NCTC12965_04908</name>
</gene>
<accession>A0A4V6KRI6</accession>
<name>A0A4V6KRI6_SERFO</name>
<dbReference type="EMBL" id="CABEEZ010000107">
    <property type="protein sequence ID" value="VTR43108.1"/>
    <property type="molecule type" value="Genomic_DNA"/>
</dbReference>
<protein>
    <submittedName>
        <fullName evidence="1">Uncharacterized protein</fullName>
    </submittedName>
</protein>
<organism evidence="1">
    <name type="scientific">Serratia fonticola</name>
    <dbReference type="NCBI Taxonomy" id="47917"/>
    <lineage>
        <taxon>Bacteria</taxon>
        <taxon>Pseudomonadati</taxon>
        <taxon>Pseudomonadota</taxon>
        <taxon>Gammaproteobacteria</taxon>
        <taxon>Enterobacterales</taxon>
        <taxon>Yersiniaceae</taxon>
        <taxon>Serratia</taxon>
    </lineage>
</organism>
<dbReference type="AlphaFoldDB" id="A0A4V6KRI6"/>
<evidence type="ECO:0000313" key="1">
    <source>
        <dbReference type="EMBL" id="VTR43108.1"/>
    </source>
</evidence>
<sequence>MADNHLGETIVQRQCQRRGFKNCAKTGQGSFVSVVTPVKGSGGGAIGALASVSNSKGSQISSWQLNIPLSERLLITSAVSPPSMNQQLPKRELPPPAAATVYVFALAGSKNRCVCSK</sequence>